<proteinExistence type="predicted"/>
<name>A0ACC1Y6G2_MELAZ</name>
<protein>
    <submittedName>
        <fullName evidence="1">Mitochondrial transcription termination factor family protein</fullName>
    </submittedName>
</protein>
<keyword evidence="2" id="KW-1185">Reference proteome</keyword>
<sequence length="590" mass="66587">MSSKSFQMPANVALPSPKPRLSLSVASHFLSFPPNSLPFSSFLRTKPHKISPLSASSPTLNSPADQPESLTLTQEAISDFLLELGISQEDSKFISLNSPKYAQMLSDSVRDLEEWNSWNDGGNGEESSVGFKEKVVRMAKDKGDNGKVAFLESIGLSLSSAINIARYLSGDSLPVLIYKVKYMKEIFFSGSNAEGLVGKNARKMMRHLSIPIDEDVQQTLAFFEKIEARRGGLDMLGSAEASFRYLVESFPRLLQLSVDSHVKSVVEFAENIGVPKERVGNVLLLFPPIIFWNVKEIRTKTLAFEEIGAVDKDLGKMLVKYPWILSTSIQENYDEILSFFDEEKVPKLGGDRAIRNCPHLLGCSTTKLKLMVEQLGELGVKNKKLGQVIAKSPQLILQKPPEFLQVVTFLEDLGFDRENVGNILVRCPELFATSIDRTLKKKVDFLTGIGISKDHLPRAIKKYPELLVSDVDRTLLPRVKYMMEIGLSKRDVAFMVRRFSPLLGYSINEVFRPKLEFLTNTMAKSLRDVVDYPRYFSYSLEKKIKPRFWVLKARNVECSLKDMLGKNDEEFAAEFMDDERTFVPPFHSHK</sequence>
<reference evidence="1 2" key="1">
    <citation type="journal article" date="2023" name="Science">
        <title>Complex scaffold remodeling in plant triterpene biosynthesis.</title>
        <authorList>
            <person name="De La Pena R."/>
            <person name="Hodgson H."/>
            <person name="Liu J.C."/>
            <person name="Stephenson M.J."/>
            <person name="Martin A.C."/>
            <person name="Owen C."/>
            <person name="Harkess A."/>
            <person name="Leebens-Mack J."/>
            <person name="Jimenez L.E."/>
            <person name="Osbourn A."/>
            <person name="Sattely E.S."/>
        </authorList>
    </citation>
    <scope>NUCLEOTIDE SEQUENCE [LARGE SCALE GENOMIC DNA]</scope>
    <source>
        <strain evidence="2">cv. JPN11</strain>
        <tissue evidence="1">Leaf</tissue>
    </source>
</reference>
<gene>
    <name evidence="1" type="ORF">OWV82_010673</name>
</gene>
<organism evidence="1 2">
    <name type="scientific">Melia azedarach</name>
    <name type="common">Chinaberry tree</name>
    <dbReference type="NCBI Taxonomy" id="155640"/>
    <lineage>
        <taxon>Eukaryota</taxon>
        <taxon>Viridiplantae</taxon>
        <taxon>Streptophyta</taxon>
        <taxon>Embryophyta</taxon>
        <taxon>Tracheophyta</taxon>
        <taxon>Spermatophyta</taxon>
        <taxon>Magnoliopsida</taxon>
        <taxon>eudicotyledons</taxon>
        <taxon>Gunneridae</taxon>
        <taxon>Pentapetalae</taxon>
        <taxon>rosids</taxon>
        <taxon>malvids</taxon>
        <taxon>Sapindales</taxon>
        <taxon>Meliaceae</taxon>
        <taxon>Melia</taxon>
    </lineage>
</organism>
<dbReference type="EMBL" id="CM051398">
    <property type="protein sequence ID" value="KAJ4719053.1"/>
    <property type="molecule type" value="Genomic_DNA"/>
</dbReference>
<evidence type="ECO:0000313" key="2">
    <source>
        <dbReference type="Proteomes" id="UP001164539"/>
    </source>
</evidence>
<evidence type="ECO:0000313" key="1">
    <source>
        <dbReference type="EMBL" id="KAJ4719053.1"/>
    </source>
</evidence>
<accession>A0ACC1Y6G2</accession>
<comment type="caution">
    <text evidence="1">The sequence shown here is derived from an EMBL/GenBank/DDBJ whole genome shotgun (WGS) entry which is preliminary data.</text>
</comment>
<dbReference type="Proteomes" id="UP001164539">
    <property type="component" value="Chromosome 5"/>
</dbReference>